<feature type="region of interest" description="Disordered" evidence="1">
    <location>
        <begin position="167"/>
        <end position="224"/>
    </location>
</feature>
<name>A0A653CZ07_CALMS</name>
<dbReference type="OrthoDB" id="7665462at2759"/>
<organism evidence="3 4">
    <name type="scientific">Callosobruchus maculatus</name>
    <name type="common">Southern cowpea weevil</name>
    <name type="synonym">Pulse bruchid</name>
    <dbReference type="NCBI Taxonomy" id="64391"/>
    <lineage>
        <taxon>Eukaryota</taxon>
        <taxon>Metazoa</taxon>
        <taxon>Ecdysozoa</taxon>
        <taxon>Arthropoda</taxon>
        <taxon>Hexapoda</taxon>
        <taxon>Insecta</taxon>
        <taxon>Pterygota</taxon>
        <taxon>Neoptera</taxon>
        <taxon>Endopterygota</taxon>
        <taxon>Coleoptera</taxon>
        <taxon>Polyphaga</taxon>
        <taxon>Cucujiformia</taxon>
        <taxon>Chrysomeloidea</taxon>
        <taxon>Chrysomelidae</taxon>
        <taxon>Bruchinae</taxon>
        <taxon>Bruchini</taxon>
        <taxon>Callosobruchus</taxon>
    </lineage>
</organism>
<dbReference type="AlphaFoldDB" id="A0A653CZ07"/>
<evidence type="ECO:0000256" key="2">
    <source>
        <dbReference type="SAM" id="Phobius"/>
    </source>
</evidence>
<feature type="compositionally biased region" description="Basic and acidic residues" evidence="1">
    <location>
        <begin position="181"/>
        <end position="211"/>
    </location>
</feature>
<proteinExistence type="predicted"/>
<accession>A0A653CZ07</accession>
<keyword evidence="4" id="KW-1185">Reference proteome</keyword>
<feature type="compositionally biased region" description="Low complexity" evidence="1">
    <location>
        <begin position="167"/>
        <end position="177"/>
    </location>
</feature>
<gene>
    <name evidence="3" type="ORF">CALMAC_LOCUS13024</name>
</gene>
<protein>
    <submittedName>
        <fullName evidence="3">Uncharacterized protein</fullName>
    </submittedName>
</protein>
<keyword evidence="2" id="KW-0812">Transmembrane</keyword>
<dbReference type="EMBL" id="CAACVG010009390">
    <property type="protein sequence ID" value="VEN53109.1"/>
    <property type="molecule type" value="Genomic_DNA"/>
</dbReference>
<feature type="transmembrane region" description="Helical" evidence="2">
    <location>
        <begin position="54"/>
        <end position="81"/>
    </location>
</feature>
<evidence type="ECO:0000313" key="3">
    <source>
        <dbReference type="EMBL" id="VEN53109.1"/>
    </source>
</evidence>
<evidence type="ECO:0000313" key="4">
    <source>
        <dbReference type="Proteomes" id="UP000410492"/>
    </source>
</evidence>
<feature type="transmembrane region" description="Helical" evidence="2">
    <location>
        <begin position="93"/>
        <end position="114"/>
    </location>
</feature>
<keyword evidence="2" id="KW-0472">Membrane</keyword>
<evidence type="ECO:0000256" key="1">
    <source>
        <dbReference type="SAM" id="MobiDB-lite"/>
    </source>
</evidence>
<dbReference type="Proteomes" id="UP000410492">
    <property type="component" value="Unassembled WGS sequence"/>
</dbReference>
<keyword evidence="2" id="KW-1133">Transmembrane helix</keyword>
<reference evidence="3 4" key="1">
    <citation type="submission" date="2019-01" db="EMBL/GenBank/DDBJ databases">
        <authorList>
            <person name="Sayadi A."/>
        </authorList>
    </citation>
    <scope>NUCLEOTIDE SEQUENCE [LARGE SCALE GENOMIC DNA]</scope>
</reference>
<sequence length="224" mass="24151">MSGAVYQPTTVTYESNGASERWQDRPISYLATSVTQAARRPCWNLASCMPSRNVLPIILISTCVGCFSLGLVLLINGAIGYSEPSDAEEDTNLILTVFGAVFLALSVLLFACFLRATRRLCWRRRGAKESSPGGASAPGDLTAATNPSTDLLVAAQYAPVPEVATTGGAYNAAAGNGTDEEERKRLMNEQENHKEITNEDADRMVESDPRIVLRPLNPPTQEEA</sequence>